<dbReference type="EMBL" id="JBHTJM010000006">
    <property type="protein sequence ID" value="MFD0963385.1"/>
    <property type="molecule type" value="Genomic_DNA"/>
</dbReference>
<comment type="caution">
    <text evidence="1">The sequence shown here is derived from an EMBL/GenBank/DDBJ whole genome shotgun (WGS) entry which is preliminary data.</text>
</comment>
<accession>A0ABW3I0K1</accession>
<dbReference type="RefSeq" id="WP_377714049.1">
    <property type="nucleotide sequence ID" value="NZ_JBHTJM010000006.1"/>
</dbReference>
<keyword evidence="2" id="KW-1185">Reference proteome</keyword>
<dbReference type="InterPro" id="IPR021272">
    <property type="entry name" value="DUF2851"/>
</dbReference>
<dbReference type="Pfam" id="PF11013">
    <property type="entry name" value="DUF2851"/>
    <property type="match status" value="1"/>
</dbReference>
<proteinExistence type="predicted"/>
<gene>
    <name evidence="1" type="ORF">ACFQ1O_05180</name>
</gene>
<name>A0ABW3I0K1_9FLAO</name>
<reference evidence="2" key="1">
    <citation type="journal article" date="2019" name="Int. J. Syst. Evol. Microbiol.">
        <title>The Global Catalogue of Microorganisms (GCM) 10K type strain sequencing project: providing services to taxonomists for standard genome sequencing and annotation.</title>
        <authorList>
            <consortium name="The Broad Institute Genomics Platform"/>
            <consortium name="The Broad Institute Genome Sequencing Center for Infectious Disease"/>
            <person name="Wu L."/>
            <person name="Ma J."/>
        </authorList>
    </citation>
    <scope>NUCLEOTIDE SEQUENCE [LARGE SCALE GENOMIC DNA]</scope>
    <source>
        <strain evidence="2">CCUG 62114</strain>
    </source>
</reference>
<organism evidence="1 2">
    <name type="scientific">Pseudofulvibacter geojedonensis</name>
    <dbReference type="NCBI Taxonomy" id="1123758"/>
    <lineage>
        <taxon>Bacteria</taxon>
        <taxon>Pseudomonadati</taxon>
        <taxon>Bacteroidota</taxon>
        <taxon>Flavobacteriia</taxon>
        <taxon>Flavobacteriales</taxon>
        <taxon>Flavobacteriaceae</taxon>
        <taxon>Pseudofulvibacter</taxon>
    </lineage>
</organism>
<evidence type="ECO:0000313" key="2">
    <source>
        <dbReference type="Proteomes" id="UP001596997"/>
    </source>
</evidence>
<dbReference type="Proteomes" id="UP001596997">
    <property type="component" value="Unassembled WGS sequence"/>
</dbReference>
<protein>
    <submittedName>
        <fullName evidence="1">DUF2851 family protein</fullName>
    </submittedName>
</protein>
<evidence type="ECO:0000313" key="1">
    <source>
        <dbReference type="EMBL" id="MFD0963385.1"/>
    </source>
</evidence>
<sequence length="421" mass="49444">MQEDFLHYIWQYQKLKSNKLETIDGERIQVISVGQRNVNSGPDFFNSRLVIGDQEWAGNVEIHIKTSDWYIHNHEIDENYDNVILHVVWEDDVVVFDAYDNPVKTLVLKNNVDEKIIENYKKLLSNKLWINCESDIHTVNSVLLMSLKDSFLVARLERKSKIIQNDLNKTQNNWEEVLFKQLAKSFGLTANTHFFEQLVNSISYSVFKKEITSRLSLEALLFGQANMLDDDLNDSYYEQLKNEYLFLKRKYNLMPVVGKVQFFRMRPANFPTIRLSQFATLYSLNKNMFSRLIENESVQEIKQVFKVKASSYWDTHYVFGKISNKKNLLLSEAFVERLIINVFLPLKYLYYKTLGKTNFDVVFDLYKSIQPETNGVIAKFKQLNIKVDHAGDSQALLELKKYYCDNNKCLNCKIGNKLLYL</sequence>